<keyword evidence="1" id="KW-0472">Membrane</keyword>
<evidence type="ECO:0000313" key="5">
    <source>
        <dbReference type="Proteomes" id="UP000265926"/>
    </source>
</evidence>
<dbReference type="Gene3D" id="2.60.120.1440">
    <property type="match status" value="1"/>
</dbReference>
<feature type="domain" description="Protein FecR C-terminal" evidence="3">
    <location>
        <begin position="324"/>
        <end position="389"/>
    </location>
</feature>
<dbReference type="Pfam" id="PF04773">
    <property type="entry name" value="FecR"/>
    <property type="match status" value="1"/>
</dbReference>
<dbReference type="GO" id="GO:0016989">
    <property type="term" value="F:sigma factor antagonist activity"/>
    <property type="evidence" value="ECO:0007669"/>
    <property type="project" value="TreeGrafter"/>
</dbReference>
<dbReference type="FunFam" id="2.60.120.1440:FF:000001">
    <property type="entry name" value="Putative anti-sigma factor"/>
    <property type="match status" value="1"/>
</dbReference>
<feature type="transmembrane region" description="Helical" evidence="1">
    <location>
        <begin position="92"/>
        <end position="113"/>
    </location>
</feature>
<accession>A0A399SZU2</accession>
<evidence type="ECO:0000259" key="2">
    <source>
        <dbReference type="Pfam" id="PF04773"/>
    </source>
</evidence>
<dbReference type="InterPro" id="IPR012373">
    <property type="entry name" value="Ferrdict_sens_TM"/>
</dbReference>
<evidence type="ECO:0000313" key="4">
    <source>
        <dbReference type="EMBL" id="RIJ47895.1"/>
    </source>
</evidence>
<name>A0A399SZU2_9BACT</name>
<dbReference type="Pfam" id="PF16344">
    <property type="entry name" value="FecR_C"/>
    <property type="match status" value="1"/>
</dbReference>
<dbReference type="RefSeq" id="WP_119438241.1">
    <property type="nucleotide sequence ID" value="NZ_QWGR01000006.1"/>
</dbReference>
<evidence type="ECO:0000256" key="1">
    <source>
        <dbReference type="SAM" id="Phobius"/>
    </source>
</evidence>
<evidence type="ECO:0000259" key="3">
    <source>
        <dbReference type="Pfam" id="PF16344"/>
    </source>
</evidence>
<protein>
    <submittedName>
        <fullName evidence="4">FecR family protein</fullName>
    </submittedName>
</protein>
<dbReference type="InterPro" id="IPR032508">
    <property type="entry name" value="FecR_C"/>
</dbReference>
<keyword evidence="1" id="KW-1133">Transmembrane helix</keyword>
<comment type="caution">
    <text evidence="4">The sequence shown here is derived from an EMBL/GenBank/DDBJ whole genome shotgun (WGS) entry which is preliminary data.</text>
</comment>
<dbReference type="AlphaFoldDB" id="A0A399SZU2"/>
<dbReference type="Proteomes" id="UP000265926">
    <property type="component" value="Unassembled WGS sequence"/>
</dbReference>
<dbReference type="PANTHER" id="PTHR30273:SF2">
    <property type="entry name" value="PROTEIN FECR"/>
    <property type="match status" value="1"/>
</dbReference>
<reference evidence="4 5" key="1">
    <citation type="submission" date="2018-08" db="EMBL/GenBank/DDBJ databases">
        <title>Pallidiluteibacterium maritimus gen. nov., sp. nov., isolated from coastal sediment.</title>
        <authorList>
            <person name="Zhou L.Y."/>
        </authorList>
    </citation>
    <scope>NUCLEOTIDE SEQUENCE [LARGE SCALE GENOMIC DNA]</scope>
    <source>
        <strain evidence="4 5">XSD2</strain>
    </source>
</reference>
<dbReference type="OrthoDB" id="1123467at2"/>
<proteinExistence type="predicted"/>
<organism evidence="4 5">
    <name type="scientific">Maribellus luteus</name>
    <dbReference type="NCBI Taxonomy" id="2305463"/>
    <lineage>
        <taxon>Bacteria</taxon>
        <taxon>Pseudomonadati</taxon>
        <taxon>Bacteroidota</taxon>
        <taxon>Bacteroidia</taxon>
        <taxon>Marinilabiliales</taxon>
        <taxon>Prolixibacteraceae</taxon>
        <taxon>Maribellus</taxon>
    </lineage>
</organism>
<feature type="domain" description="FecR protein" evidence="2">
    <location>
        <begin position="190"/>
        <end position="279"/>
    </location>
</feature>
<keyword evidence="5" id="KW-1185">Reference proteome</keyword>
<dbReference type="PANTHER" id="PTHR30273">
    <property type="entry name" value="PERIPLASMIC SIGNAL SENSOR AND SIGMA FACTOR ACTIVATOR FECR-RELATED"/>
    <property type="match status" value="1"/>
</dbReference>
<sequence>MENSPPGNFQELITNSHFIDWVSNPTPESEQYWQSFVQKNPSIRDEFEKARYVVKTLQRKRKAIDDDNVREIWDSIQSDLKPKTDNLKLFRWWRVAAAIAVIIGLAGLFYLNFDRQDIDYSKIAVTGTDVSDITLVMSDGSRKVFTAQQTSFSYSQSGLVMVDSTMLITEPNGKATGSHQEFNQLIIPFGKQSTLFLADGTEVILNSGSHVIYPVTFTGAKREIYLEGEAYLKVSHNAEMPFYVNTNEMNVRVLGTEFDVSAYAEENTSYVVLVNGSVEAQLNDENVLLQENERLTFRKSVNRIEKAVVDVREYISWKDGWMYCNNESIGDITKKLSRYYNLEFVFQNKNAEMLTMTGKLDLRSDYRNVLDVICFSAPVKYTEEEGRIIFNLK</sequence>
<gene>
    <name evidence="4" type="ORF">D1614_12265</name>
</gene>
<dbReference type="InterPro" id="IPR006860">
    <property type="entry name" value="FecR"/>
</dbReference>
<dbReference type="EMBL" id="QWGR01000006">
    <property type="protein sequence ID" value="RIJ47895.1"/>
    <property type="molecule type" value="Genomic_DNA"/>
</dbReference>
<dbReference type="Gene3D" id="3.55.50.30">
    <property type="match status" value="1"/>
</dbReference>
<keyword evidence="1" id="KW-0812">Transmembrane</keyword>